<dbReference type="RefSeq" id="WP_125018460.1">
    <property type="nucleotide sequence ID" value="NZ_RQVQ01000010.1"/>
</dbReference>
<gene>
    <name evidence="1" type="ORF">EG240_05935</name>
</gene>
<dbReference type="EMBL" id="RQVQ01000010">
    <property type="protein sequence ID" value="RRJ91544.1"/>
    <property type="molecule type" value="Genomic_DNA"/>
</dbReference>
<name>A0A3P3WA04_9FLAO</name>
<sequence length="130" mass="15629">MKTLIVCSNKKNALASIQKKNEFYEPLNYYWFEKIIINPNFLFFQFFGENPLDIKVNLRDEYIVELFNEEILKNESIKQFNLIKFISKKYNPQNERSFLIKDCKKIELVTISDVEHLITKQNIYFKISTS</sequence>
<proteinExistence type="predicted"/>
<organism evidence="1 2">
    <name type="scientific">Paenimyroides tangerinum</name>
    <dbReference type="NCBI Taxonomy" id="2488728"/>
    <lineage>
        <taxon>Bacteria</taxon>
        <taxon>Pseudomonadati</taxon>
        <taxon>Bacteroidota</taxon>
        <taxon>Flavobacteriia</taxon>
        <taxon>Flavobacteriales</taxon>
        <taxon>Flavobacteriaceae</taxon>
        <taxon>Paenimyroides</taxon>
    </lineage>
</organism>
<comment type="caution">
    <text evidence="1">The sequence shown here is derived from an EMBL/GenBank/DDBJ whole genome shotgun (WGS) entry which is preliminary data.</text>
</comment>
<protein>
    <submittedName>
        <fullName evidence="1">Uncharacterized protein</fullName>
    </submittedName>
</protein>
<dbReference type="Proteomes" id="UP000275719">
    <property type="component" value="Unassembled WGS sequence"/>
</dbReference>
<dbReference type="AlphaFoldDB" id="A0A3P3WA04"/>
<reference evidence="1 2" key="1">
    <citation type="submission" date="2018-11" db="EMBL/GenBank/DDBJ databases">
        <title>Flavobacterium sp. nov., YIM 102701-2 draft genome.</title>
        <authorList>
            <person name="Li G."/>
            <person name="Jiang Y."/>
        </authorList>
    </citation>
    <scope>NUCLEOTIDE SEQUENCE [LARGE SCALE GENOMIC DNA]</scope>
    <source>
        <strain evidence="1 2">YIM 102701-2</strain>
    </source>
</reference>
<evidence type="ECO:0000313" key="2">
    <source>
        <dbReference type="Proteomes" id="UP000275719"/>
    </source>
</evidence>
<dbReference type="OrthoDB" id="1224817at2"/>
<accession>A0A3P3WA04</accession>
<keyword evidence="2" id="KW-1185">Reference proteome</keyword>
<evidence type="ECO:0000313" key="1">
    <source>
        <dbReference type="EMBL" id="RRJ91544.1"/>
    </source>
</evidence>